<reference evidence="3 4" key="1">
    <citation type="submission" date="2024-04" db="EMBL/GenBank/DDBJ databases">
        <authorList>
            <person name="Waldvogel A.-M."/>
            <person name="Schoenle A."/>
        </authorList>
    </citation>
    <scope>NUCLEOTIDE SEQUENCE [LARGE SCALE GENOMIC DNA]</scope>
</reference>
<keyword evidence="2" id="KW-0732">Signal</keyword>
<feature type="chain" id="PRO_5043999320" evidence="2">
    <location>
        <begin position="21"/>
        <end position="463"/>
    </location>
</feature>
<dbReference type="Proteomes" id="UP001497482">
    <property type="component" value="Chromosome 10"/>
</dbReference>
<dbReference type="EMBL" id="OZ035832">
    <property type="protein sequence ID" value="CAL1572337.1"/>
    <property type="molecule type" value="Genomic_DNA"/>
</dbReference>
<feature type="region of interest" description="Disordered" evidence="1">
    <location>
        <begin position="294"/>
        <end position="403"/>
    </location>
</feature>
<name>A0AAV2J926_KNICA</name>
<feature type="compositionally biased region" description="Low complexity" evidence="1">
    <location>
        <begin position="321"/>
        <end position="343"/>
    </location>
</feature>
<evidence type="ECO:0000313" key="3">
    <source>
        <dbReference type="EMBL" id="CAL1572337.1"/>
    </source>
</evidence>
<feature type="signal peptide" evidence="2">
    <location>
        <begin position="1"/>
        <end position="20"/>
    </location>
</feature>
<sequence length="463" mass="50449">MKPPHESALWSLLTSQLCGASSLTRVSSVEPPHESALWSLLTNTSQLCGTSSLTRVSSVEPPHESALWSLLTNTTLWNLLTSQLCGASSLTRVSSVEPPHESALWNLLTSQLCGASSLTRLCGTSSRVSSVEPPHESALWSLLTNTSQLCGASSLTRVDDHKTMTFGQASILLDRQEFDWLLLLAIGSFCKEECSGANFVFHSSSGAQLKHGSELINRAWSAAGLKGTITFNKVRSSVATQANDHLTEKERRRVARALCHDPATASKFYVALPIGERQYQDRLLRMKALCLASNTRPDRQTRPAVSSSSESEGPEPTASDLSQTASALSQTASALSQTASALSPKPCWGSGLGSLDGSPKDPSNPEQEPEPEVDILSPEYEPLTPPHPSTADRQPWTPVWDLDSPVPALRKRRRMLFPADEEDEEPRALPQDMPPIKECKVDVDRLPSRVLLYYATVIRKYPA</sequence>
<protein>
    <submittedName>
        <fullName evidence="3">Uncharacterized protein</fullName>
    </submittedName>
</protein>
<accession>A0AAV2J926</accession>
<proteinExistence type="predicted"/>
<organism evidence="3 4">
    <name type="scientific">Knipowitschia caucasica</name>
    <name type="common">Caucasian dwarf goby</name>
    <name type="synonym">Pomatoschistus caucasicus</name>
    <dbReference type="NCBI Taxonomy" id="637954"/>
    <lineage>
        <taxon>Eukaryota</taxon>
        <taxon>Metazoa</taxon>
        <taxon>Chordata</taxon>
        <taxon>Craniata</taxon>
        <taxon>Vertebrata</taxon>
        <taxon>Euteleostomi</taxon>
        <taxon>Actinopterygii</taxon>
        <taxon>Neopterygii</taxon>
        <taxon>Teleostei</taxon>
        <taxon>Neoteleostei</taxon>
        <taxon>Acanthomorphata</taxon>
        <taxon>Gobiaria</taxon>
        <taxon>Gobiiformes</taxon>
        <taxon>Gobioidei</taxon>
        <taxon>Gobiidae</taxon>
        <taxon>Gobiinae</taxon>
        <taxon>Knipowitschia</taxon>
    </lineage>
</organism>
<dbReference type="AlphaFoldDB" id="A0AAV2J926"/>
<evidence type="ECO:0000256" key="2">
    <source>
        <dbReference type="SAM" id="SignalP"/>
    </source>
</evidence>
<keyword evidence="4" id="KW-1185">Reference proteome</keyword>
<gene>
    <name evidence="3" type="ORF">KC01_LOCUS4376</name>
</gene>
<evidence type="ECO:0000256" key="1">
    <source>
        <dbReference type="SAM" id="MobiDB-lite"/>
    </source>
</evidence>
<evidence type="ECO:0000313" key="4">
    <source>
        <dbReference type="Proteomes" id="UP001497482"/>
    </source>
</evidence>